<dbReference type="RefSeq" id="WP_112141878.1">
    <property type="nucleotide sequence ID" value="NZ_PGTO01000001.1"/>
</dbReference>
<dbReference type="InterPro" id="IPR009531">
    <property type="entry name" value="DUF1150"/>
</dbReference>
<protein>
    <submittedName>
        <fullName evidence="1">DUF1150 domain-containing protein</fullName>
    </submittedName>
</protein>
<dbReference type="Proteomes" id="UP000251075">
    <property type="component" value="Unassembled WGS sequence"/>
</dbReference>
<dbReference type="Pfam" id="PF06620">
    <property type="entry name" value="DUF1150"/>
    <property type="match status" value="1"/>
</dbReference>
<evidence type="ECO:0000313" key="2">
    <source>
        <dbReference type="Proteomes" id="UP000251075"/>
    </source>
</evidence>
<dbReference type="EMBL" id="PGTO01000001">
    <property type="protein sequence ID" value="RAU23648.1"/>
    <property type="molecule type" value="Genomic_DNA"/>
</dbReference>
<name>A0A364P2R5_9PROT</name>
<dbReference type="OrthoDB" id="8449790at2"/>
<keyword evidence="2" id="KW-1185">Reference proteome</keyword>
<evidence type="ECO:0000313" key="1">
    <source>
        <dbReference type="EMBL" id="RAU23648.1"/>
    </source>
</evidence>
<organism evidence="1 2">
    <name type="scientific">Paramagnetospirillum kuznetsovii</name>
    <dbReference type="NCBI Taxonomy" id="2053833"/>
    <lineage>
        <taxon>Bacteria</taxon>
        <taxon>Pseudomonadati</taxon>
        <taxon>Pseudomonadota</taxon>
        <taxon>Alphaproteobacteria</taxon>
        <taxon>Rhodospirillales</taxon>
        <taxon>Magnetospirillaceae</taxon>
        <taxon>Paramagnetospirillum</taxon>
    </lineage>
</organism>
<comment type="caution">
    <text evidence="1">The sequence shown here is derived from an EMBL/GenBank/DDBJ whole genome shotgun (WGS) entry which is preliminary data.</text>
</comment>
<proteinExistence type="predicted"/>
<gene>
    <name evidence="1" type="ORF">CU669_00640</name>
</gene>
<dbReference type="AlphaFoldDB" id="A0A364P2R5"/>
<accession>A0A364P2R5</accession>
<reference evidence="1 2" key="1">
    <citation type="submission" date="2017-11" db="EMBL/GenBank/DDBJ databases">
        <title>Draft genome sequence of magnetotactic bacterium Magnetospirillum kuznetsovii LBB-42.</title>
        <authorList>
            <person name="Grouzdev D.S."/>
            <person name="Rysina M.S."/>
            <person name="Baslerov R.V."/>
            <person name="Koziaeva V."/>
        </authorList>
    </citation>
    <scope>NUCLEOTIDE SEQUENCE [LARGE SCALE GENOMIC DNA]</scope>
    <source>
        <strain evidence="1 2">LBB-42</strain>
    </source>
</reference>
<sequence>MKTADNKQHDGMAAEIMTTADLASWGLPIVAYVRHQGEQGAGSWTIHAADGTTIGAAPDRATAFAAVRQHELEPLSVH</sequence>